<evidence type="ECO:0008006" key="4">
    <source>
        <dbReference type="Google" id="ProtNLM"/>
    </source>
</evidence>
<gene>
    <name evidence="2" type="ORF">JY572_24380</name>
</gene>
<feature type="signal peptide" evidence="1">
    <location>
        <begin position="1"/>
        <end position="19"/>
    </location>
</feature>
<organism evidence="2 3">
    <name type="scientific">Myxococcus landrumensis</name>
    <dbReference type="NCBI Taxonomy" id="2813577"/>
    <lineage>
        <taxon>Bacteria</taxon>
        <taxon>Pseudomonadati</taxon>
        <taxon>Myxococcota</taxon>
        <taxon>Myxococcia</taxon>
        <taxon>Myxococcales</taxon>
        <taxon>Cystobacterineae</taxon>
        <taxon>Myxococcaceae</taxon>
        <taxon>Myxococcus</taxon>
    </lineage>
</organism>
<dbReference type="EMBL" id="CP071091">
    <property type="protein sequence ID" value="QSQ11536.1"/>
    <property type="molecule type" value="Genomic_DNA"/>
</dbReference>
<keyword evidence="3" id="KW-1185">Reference proteome</keyword>
<proteinExistence type="predicted"/>
<reference evidence="2 3" key="1">
    <citation type="submission" date="2021-02" db="EMBL/GenBank/DDBJ databases">
        <title>De Novo genome assembly of isolated myxobacteria.</title>
        <authorList>
            <person name="Stevens D.C."/>
        </authorList>
    </citation>
    <scope>NUCLEOTIDE SEQUENCE [LARGE SCALE GENOMIC DNA]</scope>
    <source>
        <strain evidence="2 3">SCHIC003</strain>
    </source>
</reference>
<dbReference type="RefSeq" id="WP_206713285.1">
    <property type="nucleotide sequence ID" value="NZ_CP071091.1"/>
</dbReference>
<dbReference type="Proteomes" id="UP000663090">
    <property type="component" value="Chromosome"/>
</dbReference>
<name>A0ABX7N2B0_9BACT</name>
<evidence type="ECO:0000313" key="3">
    <source>
        <dbReference type="Proteomes" id="UP000663090"/>
    </source>
</evidence>
<protein>
    <recommendedName>
        <fullName evidence="4">Lipoprotein</fullName>
    </recommendedName>
</protein>
<sequence length="176" mass="18965">MKTSLLTALGLLACGSAVAATPSSNQDLTLKTRDRSLSMSVTEDNLSSSDVQLAFEHDTVRGNAFGRPVDLTEKDDVLKGTYGQKPVNLKVTDHEDTLVAVGTFGGQVSNFQVSPQQVTGTVGPCSYQLLITRHDRYEGWRTCGDRKDDKVSLYIPSSLADEDTQLATALSLLLAQ</sequence>
<evidence type="ECO:0000313" key="2">
    <source>
        <dbReference type="EMBL" id="QSQ11536.1"/>
    </source>
</evidence>
<feature type="chain" id="PRO_5047506569" description="Lipoprotein" evidence="1">
    <location>
        <begin position="20"/>
        <end position="176"/>
    </location>
</feature>
<keyword evidence="1" id="KW-0732">Signal</keyword>
<evidence type="ECO:0000256" key="1">
    <source>
        <dbReference type="SAM" id="SignalP"/>
    </source>
</evidence>
<accession>A0ABX7N2B0</accession>